<keyword evidence="3" id="KW-1185">Reference proteome</keyword>
<dbReference type="Pfam" id="PF24793">
    <property type="entry name" value="GINT1_N"/>
    <property type="match status" value="1"/>
</dbReference>
<dbReference type="AlphaFoldDB" id="A0A1G8H143"/>
<organism evidence="2 3">
    <name type="scientific">Desulfosporosinus hippei DSM 8344</name>
    <dbReference type="NCBI Taxonomy" id="1121419"/>
    <lineage>
        <taxon>Bacteria</taxon>
        <taxon>Bacillati</taxon>
        <taxon>Bacillota</taxon>
        <taxon>Clostridia</taxon>
        <taxon>Eubacteriales</taxon>
        <taxon>Desulfitobacteriaceae</taxon>
        <taxon>Desulfosporosinus</taxon>
    </lineage>
</organism>
<dbReference type="RefSeq" id="WP_092334953.1">
    <property type="nucleotide sequence ID" value="NZ_FNCP01000024.1"/>
</dbReference>
<evidence type="ECO:0000313" key="2">
    <source>
        <dbReference type="EMBL" id="SDI00357.1"/>
    </source>
</evidence>
<feature type="domain" description="Glucosamine inositolphosphorylceramide transferase 1 N-terminal" evidence="1">
    <location>
        <begin position="48"/>
        <end position="241"/>
    </location>
</feature>
<dbReference type="OrthoDB" id="3771157at2"/>
<reference evidence="3" key="1">
    <citation type="submission" date="2016-10" db="EMBL/GenBank/DDBJ databases">
        <authorList>
            <person name="Varghese N."/>
            <person name="Submissions S."/>
        </authorList>
    </citation>
    <scope>NUCLEOTIDE SEQUENCE [LARGE SCALE GENOMIC DNA]</scope>
    <source>
        <strain evidence="3">DSM 8344</strain>
    </source>
</reference>
<dbReference type="STRING" id="1121419.SAMN05443529_12415"/>
<name>A0A1G8H143_9FIRM</name>
<dbReference type="InterPro" id="IPR056442">
    <property type="entry name" value="GINT1_N"/>
</dbReference>
<dbReference type="Proteomes" id="UP000198656">
    <property type="component" value="Unassembled WGS sequence"/>
</dbReference>
<gene>
    <name evidence="2" type="ORF">SAMN05443529_12415</name>
</gene>
<evidence type="ECO:0000259" key="1">
    <source>
        <dbReference type="Pfam" id="PF24793"/>
    </source>
</evidence>
<dbReference type="SUPFAM" id="SSF75005">
    <property type="entry name" value="Arabinanase/levansucrase/invertase"/>
    <property type="match status" value="1"/>
</dbReference>
<accession>A0A1G8H143</accession>
<evidence type="ECO:0000313" key="3">
    <source>
        <dbReference type="Proteomes" id="UP000198656"/>
    </source>
</evidence>
<dbReference type="EMBL" id="FNCP01000024">
    <property type="protein sequence ID" value="SDI00357.1"/>
    <property type="molecule type" value="Genomic_DNA"/>
</dbReference>
<sequence>MIFDSIVRMFSRPNWKLAVREFKNNEDLRIIDYEELVYKPLKLKGDYWCADPFICSDHNHLYVFFECYLKGKQKGVIAVGEYTDGSISGIRVIIEQDYHMSYPCVFKDKTAFYMIPETSDNRTIELYRSNDFPDGWELIKVLQEDIRCVDTTVFSYDNNLYALGYLLNSQKICLFNLDLSNLTLTKLEEITAIDRPAGNIINFQGRLIRPIQVSKRKYGDGIVFKEIVSLKNGHFQEHKLSGVQGQDIRVEGESKIHRVHTFNRINQVEIIDYSKDSFDLIRPVRLIKSRLTGKACW</sequence>
<dbReference type="InterPro" id="IPR023296">
    <property type="entry name" value="Glyco_hydro_beta-prop_sf"/>
</dbReference>
<protein>
    <recommendedName>
        <fullName evidence="1">Glucosamine inositolphosphorylceramide transferase 1 N-terminal domain-containing protein</fullName>
    </recommendedName>
</protein>
<proteinExistence type="predicted"/>